<dbReference type="PIRSF" id="PIRSF020481">
    <property type="entry name" value="BAP"/>
    <property type="match status" value="1"/>
</dbReference>
<dbReference type="PANTHER" id="PTHR35862">
    <property type="entry name" value="FELS-2 PROPHAGE PROTEIN"/>
    <property type="match status" value="1"/>
</dbReference>
<dbReference type="AlphaFoldDB" id="A0A369BH40"/>
<dbReference type="EMBL" id="QPJT01000001">
    <property type="protein sequence ID" value="RCX20872.1"/>
    <property type="molecule type" value="Genomic_DNA"/>
</dbReference>
<dbReference type="Pfam" id="PF26078">
    <property type="entry name" value="Baseplate_J_M"/>
    <property type="match status" value="1"/>
</dbReference>
<keyword evidence="4" id="KW-1185">Reference proteome</keyword>
<dbReference type="InterPro" id="IPR058531">
    <property type="entry name" value="Baseplate_J_M"/>
</dbReference>
<dbReference type="InterPro" id="IPR014507">
    <property type="entry name" value="Baseplate_assembly_J_pred"/>
</dbReference>
<dbReference type="RefSeq" id="WP_114295826.1">
    <property type="nucleotide sequence ID" value="NZ_QPJT01000001.1"/>
</dbReference>
<organism evidence="3 4">
    <name type="scientific">Anaerobacterium chartisolvens</name>
    <dbReference type="NCBI Taxonomy" id="1297424"/>
    <lineage>
        <taxon>Bacteria</taxon>
        <taxon>Bacillati</taxon>
        <taxon>Bacillota</taxon>
        <taxon>Clostridia</taxon>
        <taxon>Eubacteriales</taxon>
        <taxon>Oscillospiraceae</taxon>
        <taxon>Anaerobacterium</taxon>
    </lineage>
</organism>
<dbReference type="InterPro" id="IPR052726">
    <property type="entry name" value="Phage_Baseplate_Hub"/>
</dbReference>
<proteinExistence type="predicted"/>
<protein>
    <submittedName>
        <fullName evidence="3">Phage-related baseplate assembly protein</fullName>
    </submittedName>
</protein>
<evidence type="ECO:0000313" key="3">
    <source>
        <dbReference type="EMBL" id="RCX20872.1"/>
    </source>
</evidence>
<name>A0A369BH40_9FIRM</name>
<dbReference type="PANTHER" id="PTHR35862:SF1">
    <property type="entry name" value="FELS-2 PROPHAGE PROTEIN"/>
    <property type="match status" value="1"/>
</dbReference>
<evidence type="ECO:0000313" key="4">
    <source>
        <dbReference type="Proteomes" id="UP000253034"/>
    </source>
</evidence>
<dbReference type="Pfam" id="PF04865">
    <property type="entry name" value="Baseplate_J"/>
    <property type="match status" value="1"/>
</dbReference>
<evidence type="ECO:0000259" key="1">
    <source>
        <dbReference type="Pfam" id="PF04865"/>
    </source>
</evidence>
<dbReference type="Proteomes" id="UP000253034">
    <property type="component" value="Unassembled WGS sequence"/>
</dbReference>
<feature type="domain" description="Baseplate protein J-like barrel" evidence="1">
    <location>
        <begin position="94"/>
        <end position="178"/>
    </location>
</feature>
<dbReference type="InterPro" id="IPR006949">
    <property type="entry name" value="Barrel_Baseplate_J-like"/>
</dbReference>
<comment type="caution">
    <text evidence="3">The sequence shown here is derived from an EMBL/GenBank/DDBJ whole genome shotgun (WGS) entry which is preliminary data.</text>
</comment>
<gene>
    <name evidence="3" type="ORF">DFR58_10174</name>
</gene>
<sequence length="368" mass="39803">MSNINFVTVDSQSIQNQLITDFEAALGETLYPADERRLFLLQMIPVIVGLKNDINETGRSNLLRYATGDKLDEMGEFYSTQRLPATKAKATVKVTLSAAQGANVIVPEGTRVTPDGQLYFAVSSSLIIPTGTIQGEAVIEATEGGKEHNGFAPGQIKTIVDPIPYVANIINTSTSSGGADVEDDNSYRERIRLAPESYSVAGPEGAYVYWAKTASVNIDDVSVTSPSPGVVKIAILMQNGEIPSPEVISAVEAAVNSKDRRPLTDNVQVLAPEEVAYNINLTYYISRERQTEETVIRDAIEGSNGAIVQYHKWQSGKLGREINPDYLRQLMLNGGAYRIDITSPAWTEVQAGEVATQGIATINYGGLV</sequence>
<dbReference type="OrthoDB" id="9793802at2"/>
<reference evidence="3 4" key="1">
    <citation type="submission" date="2018-07" db="EMBL/GenBank/DDBJ databases">
        <title>Genomic Encyclopedia of Type Strains, Phase IV (KMG-IV): sequencing the most valuable type-strain genomes for metagenomic binning, comparative biology and taxonomic classification.</title>
        <authorList>
            <person name="Goeker M."/>
        </authorList>
    </citation>
    <scope>NUCLEOTIDE SEQUENCE [LARGE SCALE GENOMIC DNA]</scope>
    <source>
        <strain evidence="3 4">DSM 27016</strain>
    </source>
</reference>
<accession>A0A369BH40</accession>
<feature type="domain" description="Baseplate J-like central" evidence="2">
    <location>
        <begin position="200"/>
        <end position="271"/>
    </location>
</feature>
<evidence type="ECO:0000259" key="2">
    <source>
        <dbReference type="Pfam" id="PF26078"/>
    </source>
</evidence>